<reference evidence="2 3" key="1">
    <citation type="journal article" date="2019" name="New Phytol.">
        <title>Comparative genomics reveals unique wood-decay strategies and fruiting body development in the Schizophyllaceae.</title>
        <authorList>
            <person name="Almasi E."/>
            <person name="Sahu N."/>
            <person name="Krizsan K."/>
            <person name="Balint B."/>
            <person name="Kovacs G.M."/>
            <person name="Kiss B."/>
            <person name="Cseklye J."/>
            <person name="Drula E."/>
            <person name="Henrissat B."/>
            <person name="Nagy I."/>
            <person name="Chovatia M."/>
            <person name="Adam C."/>
            <person name="LaButti K."/>
            <person name="Lipzen A."/>
            <person name="Riley R."/>
            <person name="Grigoriev I.V."/>
            <person name="Nagy L.G."/>
        </authorList>
    </citation>
    <scope>NUCLEOTIDE SEQUENCE [LARGE SCALE GENOMIC DNA]</scope>
    <source>
        <strain evidence="2 3">NL-1724</strain>
    </source>
</reference>
<comment type="caution">
    <text evidence="2">The sequence shown here is derived from an EMBL/GenBank/DDBJ whole genome shotgun (WGS) entry which is preliminary data.</text>
</comment>
<dbReference type="AlphaFoldDB" id="A0A550BZS6"/>
<feature type="region of interest" description="Disordered" evidence="1">
    <location>
        <begin position="278"/>
        <end position="299"/>
    </location>
</feature>
<evidence type="ECO:0000313" key="3">
    <source>
        <dbReference type="Proteomes" id="UP000320762"/>
    </source>
</evidence>
<organism evidence="2 3">
    <name type="scientific">Schizophyllum amplum</name>
    <dbReference type="NCBI Taxonomy" id="97359"/>
    <lineage>
        <taxon>Eukaryota</taxon>
        <taxon>Fungi</taxon>
        <taxon>Dikarya</taxon>
        <taxon>Basidiomycota</taxon>
        <taxon>Agaricomycotina</taxon>
        <taxon>Agaricomycetes</taxon>
        <taxon>Agaricomycetidae</taxon>
        <taxon>Agaricales</taxon>
        <taxon>Schizophyllaceae</taxon>
        <taxon>Schizophyllum</taxon>
    </lineage>
</organism>
<keyword evidence="3" id="KW-1185">Reference proteome</keyword>
<gene>
    <name evidence="2" type="ORF">BD626DRAFT_513028</name>
</gene>
<dbReference type="EMBL" id="VDMD01000040">
    <property type="protein sequence ID" value="TRM58023.1"/>
    <property type="molecule type" value="Genomic_DNA"/>
</dbReference>
<proteinExistence type="predicted"/>
<evidence type="ECO:0000256" key="1">
    <source>
        <dbReference type="SAM" id="MobiDB-lite"/>
    </source>
</evidence>
<name>A0A550BZS6_9AGAR</name>
<accession>A0A550BZS6</accession>
<sequence>MVDDNPKMFRRIFDAQYPSCQSVCDRFPRTTEHLAEELKPSATGLNSDTYMRLVSGGYCTVCGIWAGGPPVSSNLAYRLCGQHRCRRQLCTANYTREYRCISAKTDFRLKPKPPGAAKHFLPIEASDWIPYLDDLDIRGHQLRVLGNGRYPLRDLEKTWEDLRFFVPAHLRYSRWSIMDITSPKGHQVVQKYREQAKRYHALESIYKSLAESRMADTKLRKCIKKSNLAKLREVALEREVPLEKLQDDPLVQRILAAHLHDLAHVYLATFRDLQLPGQQPVKTHSPQSSDAEAVSETSK</sequence>
<dbReference type="OrthoDB" id="10602323at2759"/>
<dbReference type="Proteomes" id="UP000320762">
    <property type="component" value="Unassembled WGS sequence"/>
</dbReference>
<evidence type="ECO:0000313" key="2">
    <source>
        <dbReference type="EMBL" id="TRM58023.1"/>
    </source>
</evidence>
<protein>
    <submittedName>
        <fullName evidence="2">Uncharacterized protein</fullName>
    </submittedName>
</protein>